<gene>
    <name evidence="3" type="ORF">RF11_12815</name>
</gene>
<feature type="domain" description="CSN8/PSMD8/EIF3K" evidence="2">
    <location>
        <begin position="102"/>
        <end position="232"/>
    </location>
</feature>
<dbReference type="InterPro" id="IPR006746">
    <property type="entry name" value="26S_Psome_Rpn12"/>
</dbReference>
<evidence type="ECO:0000256" key="1">
    <source>
        <dbReference type="ARBA" id="ARBA00022942"/>
    </source>
</evidence>
<comment type="caution">
    <text evidence="3">The sequence shown here is derived from an EMBL/GenBank/DDBJ whole genome shotgun (WGS) entry which is preliminary data.</text>
</comment>
<dbReference type="Proteomes" id="UP000031668">
    <property type="component" value="Unassembled WGS sequence"/>
</dbReference>
<protein>
    <submittedName>
        <fullName evidence="3">26S proteasome regulatory subunit rpn12</fullName>
    </submittedName>
</protein>
<dbReference type="Gene3D" id="1.25.40.990">
    <property type="match status" value="1"/>
</dbReference>
<dbReference type="OMA" id="HKFMGLH"/>
<dbReference type="Pfam" id="PF10075">
    <property type="entry name" value="CSN8_PSD8_EIF3K"/>
    <property type="match status" value="1"/>
</dbReference>
<keyword evidence="1 3" id="KW-0647">Proteasome</keyword>
<dbReference type="EMBL" id="JWZT01005339">
    <property type="protein sequence ID" value="KII61401.1"/>
    <property type="molecule type" value="Genomic_DNA"/>
</dbReference>
<reference evidence="3 4" key="1">
    <citation type="journal article" date="2014" name="Genome Biol. Evol.">
        <title>The genome of the myxosporean Thelohanellus kitauei shows adaptations to nutrient acquisition within its fish host.</title>
        <authorList>
            <person name="Yang Y."/>
            <person name="Xiong J."/>
            <person name="Zhou Z."/>
            <person name="Huo F."/>
            <person name="Miao W."/>
            <person name="Ran C."/>
            <person name="Liu Y."/>
            <person name="Zhang J."/>
            <person name="Feng J."/>
            <person name="Wang M."/>
            <person name="Wang M."/>
            <person name="Wang L."/>
            <person name="Yao B."/>
        </authorList>
    </citation>
    <scope>NUCLEOTIDE SEQUENCE [LARGE SCALE GENOMIC DNA]</scope>
    <source>
        <strain evidence="3">Wuqing</strain>
    </source>
</reference>
<sequence>MASEFQVLCDSFASFYQKEDFVNCDAALLKIKLFACKENIDPCNYSPDRASLFINLRSVYEICIRMSISQKRADLFIHYMKPLKAFYFDLESLLPKSQNFEHIFGLNLMYLLAFDLQNEFHDDLQRIPFTMLTNSSYVRIPWILEQHLLEGNYSLARGMIKEMPSDDFLFFYNRILETVRNRIAEACMWAYKKLPNASLVRMLDLQNDPQTFENLAKEYNWTVTDTETLFSCPSKVNENDKELEAEFQLRQLIKLTSKLETIV</sequence>
<dbReference type="PANTHER" id="PTHR12387">
    <property type="entry name" value="26S PROTEASOME NON-ATPASE REGULATORY SUBUNIT 8"/>
    <property type="match status" value="1"/>
</dbReference>
<dbReference type="PANTHER" id="PTHR12387:SF0">
    <property type="entry name" value="26S PROTEASOME NON-ATPASE REGULATORY SUBUNIT 8"/>
    <property type="match status" value="1"/>
</dbReference>
<evidence type="ECO:0000313" key="3">
    <source>
        <dbReference type="EMBL" id="KII61401.1"/>
    </source>
</evidence>
<proteinExistence type="predicted"/>
<dbReference type="GO" id="GO:0008541">
    <property type="term" value="C:proteasome regulatory particle, lid subcomplex"/>
    <property type="evidence" value="ECO:0007669"/>
    <property type="project" value="TreeGrafter"/>
</dbReference>
<dbReference type="GO" id="GO:0005634">
    <property type="term" value="C:nucleus"/>
    <property type="evidence" value="ECO:0007669"/>
    <property type="project" value="TreeGrafter"/>
</dbReference>
<name>A0A0C2MIA9_THEKT</name>
<organism evidence="3 4">
    <name type="scientific">Thelohanellus kitauei</name>
    <name type="common">Myxosporean</name>
    <dbReference type="NCBI Taxonomy" id="669202"/>
    <lineage>
        <taxon>Eukaryota</taxon>
        <taxon>Metazoa</taxon>
        <taxon>Cnidaria</taxon>
        <taxon>Myxozoa</taxon>
        <taxon>Myxosporea</taxon>
        <taxon>Bivalvulida</taxon>
        <taxon>Platysporina</taxon>
        <taxon>Myxobolidae</taxon>
        <taxon>Thelohanellus</taxon>
    </lineage>
</organism>
<evidence type="ECO:0000313" key="4">
    <source>
        <dbReference type="Proteomes" id="UP000031668"/>
    </source>
</evidence>
<dbReference type="GO" id="GO:0043161">
    <property type="term" value="P:proteasome-mediated ubiquitin-dependent protein catabolic process"/>
    <property type="evidence" value="ECO:0007669"/>
    <property type="project" value="TreeGrafter"/>
</dbReference>
<dbReference type="OrthoDB" id="409122at2759"/>
<dbReference type="GO" id="GO:0005829">
    <property type="term" value="C:cytosol"/>
    <property type="evidence" value="ECO:0007669"/>
    <property type="project" value="TreeGrafter"/>
</dbReference>
<dbReference type="AlphaFoldDB" id="A0A0C2MIA9"/>
<keyword evidence="4" id="KW-1185">Reference proteome</keyword>
<accession>A0A0C2MIA9</accession>
<dbReference type="InterPro" id="IPR033464">
    <property type="entry name" value="CSN8_PSD8_EIF3K"/>
</dbReference>
<evidence type="ECO:0000259" key="2">
    <source>
        <dbReference type="Pfam" id="PF10075"/>
    </source>
</evidence>